<dbReference type="PANTHER" id="PTHR33375:SF1">
    <property type="entry name" value="CHROMOSOME-PARTITIONING PROTEIN PARB-RELATED"/>
    <property type="match status" value="1"/>
</dbReference>
<name>A0A7W6CR16_9HYPH</name>
<dbReference type="Gene3D" id="3.90.1530.30">
    <property type="match status" value="1"/>
</dbReference>
<dbReference type="GO" id="GO:0005694">
    <property type="term" value="C:chromosome"/>
    <property type="evidence" value="ECO:0007669"/>
    <property type="project" value="TreeGrafter"/>
</dbReference>
<reference evidence="3 4" key="1">
    <citation type="submission" date="2020-08" db="EMBL/GenBank/DDBJ databases">
        <title>Genomic Encyclopedia of Type Strains, Phase IV (KMG-IV): sequencing the most valuable type-strain genomes for metagenomic binning, comparative biology and taxonomic classification.</title>
        <authorList>
            <person name="Goeker M."/>
        </authorList>
    </citation>
    <scope>NUCLEOTIDE SEQUENCE [LARGE SCALE GENOMIC DNA]</scope>
    <source>
        <strain evidence="3 4">DSM 26575</strain>
    </source>
</reference>
<keyword evidence="4" id="KW-1185">Reference proteome</keyword>
<dbReference type="Pfam" id="PF07506">
    <property type="entry name" value="RepB"/>
    <property type="match status" value="1"/>
</dbReference>
<dbReference type="InterPro" id="IPR003115">
    <property type="entry name" value="ParB_N"/>
</dbReference>
<dbReference type="InterPro" id="IPR011111">
    <property type="entry name" value="Plasmid_RepB"/>
</dbReference>
<evidence type="ECO:0000313" key="3">
    <source>
        <dbReference type="EMBL" id="MBB3962869.1"/>
    </source>
</evidence>
<dbReference type="AlphaFoldDB" id="A0A7W6CR16"/>
<comment type="caution">
    <text evidence="3">The sequence shown here is derived from an EMBL/GenBank/DDBJ whole genome shotgun (WGS) entry which is preliminary data.</text>
</comment>
<dbReference type="InterPro" id="IPR017819">
    <property type="entry name" value="Plasmid_partition_RepB"/>
</dbReference>
<evidence type="ECO:0000256" key="1">
    <source>
        <dbReference type="ARBA" id="ARBA00006295"/>
    </source>
</evidence>
<dbReference type="SMART" id="SM00470">
    <property type="entry name" value="ParB"/>
    <property type="match status" value="1"/>
</dbReference>
<accession>A0A7W6CR16</accession>
<dbReference type="GO" id="GO:0007059">
    <property type="term" value="P:chromosome segregation"/>
    <property type="evidence" value="ECO:0007669"/>
    <property type="project" value="TreeGrafter"/>
</dbReference>
<dbReference type="NCBIfam" id="TIGR00180">
    <property type="entry name" value="parB_part"/>
    <property type="match status" value="1"/>
</dbReference>
<proteinExistence type="inferred from homology"/>
<dbReference type="GO" id="GO:0003677">
    <property type="term" value="F:DNA binding"/>
    <property type="evidence" value="ECO:0007669"/>
    <property type="project" value="InterPro"/>
</dbReference>
<dbReference type="Pfam" id="PF02195">
    <property type="entry name" value="ParB_N"/>
    <property type="match status" value="1"/>
</dbReference>
<sequence length="334" mass="36449">MSRKDSRGMFANVLGQLDQPAATPPQAKTTSPHLLKVAAGVRQIQEKGEVLDRLLKDGDHIIDVDADDVAPSTIPDRFDGAYDDSAIEDIAASISERGQIVPGLIRPFKNGPKPYQIVFGRRRLAAAKKLGLKFRAIVRELTDEEAIVFQGEENANRNDLSFIEKCAFALSQEQAGYKRDIISASLATGKSHISEMLRIASAVPRATMLVIGSAPDIGRRRWIEFVDIFLARPDAAECVEEALSEVKRSSETDRFALALAALKTAAAKPAAIETPQTAEIRANGFLLATVSYPKSGPRISFTKAVPTSFVDFLNDRMETLHGEFLQSVDNKNKG</sequence>
<organism evidence="3 4">
    <name type="scientific">Rhizobium metallidurans</name>
    <dbReference type="NCBI Taxonomy" id="1265931"/>
    <lineage>
        <taxon>Bacteria</taxon>
        <taxon>Pseudomonadati</taxon>
        <taxon>Pseudomonadota</taxon>
        <taxon>Alphaproteobacteria</taxon>
        <taxon>Hyphomicrobiales</taxon>
        <taxon>Rhizobiaceae</taxon>
        <taxon>Rhizobium/Agrobacterium group</taxon>
        <taxon>Rhizobium</taxon>
    </lineage>
</organism>
<dbReference type="Gene3D" id="1.10.10.2830">
    <property type="match status" value="1"/>
</dbReference>
<dbReference type="RefSeq" id="WP_183898572.1">
    <property type="nucleotide sequence ID" value="NZ_JACIDW010000001.1"/>
</dbReference>
<feature type="domain" description="ParB-like N-terminal" evidence="2">
    <location>
        <begin position="62"/>
        <end position="155"/>
    </location>
</feature>
<dbReference type="InterPro" id="IPR036086">
    <property type="entry name" value="ParB/Sulfiredoxin_sf"/>
</dbReference>
<dbReference type="CDD" id="cd16405">
    <property type="entry name" value="RepB_like_N"/>
    <property type="match status" value="1"/>
</dbReference>
<dbReference type="PANTHER" id="PTHR33375">
    <property type="entry name" value="CHROMOSOME-PARTITIONING PROTEIN PARB-RELATED"/>
    <property type="match status" value="1"/>
</dbReference>
<dbReference type="EMBL" id="JACIDW010000001">
    <property type="protein sequence ID" value="MBB3962869.1"/>
    <property type="molecule type" value="Genomic_DNA"/>
</dbReference>
<gene>
    <name evidence="3" type="ORF">GGQ67_000487</name>
</gene>
<dbReference type="InterPro" id="IPR004437">
    <property type="entry name" value="ParB/RepB/Spo0J"/>
</dbReference>
<comment type="similarity">
    <text evidence="1">Belongs to the ParB family.</text>
</comment>
<evidence type="ECO:0000313" key="4">
    <source>
        <dbReference type="Proteomes" id="UP000582090"/>
    </source>
</evidence>
<dbReference type="InterPro" id="IPR050336">
    <property type="entry name" value="Chromosome_partition/occlusion"/>
</dbReference>
<dbReference type="SUPFAM" id="SSF110849">
    <property type="entry name" value="ParB/Sulfiredoxin"/>
    <property type="match status" value="1"/>
</dbReference>
<evidence type="ECO:0000259" key="2">
    <source>
        <dbReference type="SMART" id="SM00470"/>
    </source>
</evidence>
<dbReference type="InterPro" id="IPR037972">
    <property type="entry name" value="RepB_N"/>
</dbReference>
<dbReference type="Proteomes" id="UP000582090">
    <property type="component" value="Unassembled WGS sequence"/>
</dbReference>
<protein>
    <submittedName>
        <fullName evidence="3">ParB family chromosome partitioning protein</fullName>
    </submittedName>
</protein>
<dbReference type="SUPFAM" id="SSF109709">
    <property type="entry name" value="KorB DNA-binding domain-like"/>
    <property type="match status" value="1"/>
</dbReference>
<dbReference type="NCBIfam" id="TIGR03454">
    <property type="entry name" value="partition_RepB"/>
    <property type="match status" value="1"/>
</dbReference>